<dbReference type="SUPFAM" id="SSF55874">
    <property type="entry name" value="ATPase domain of HSP90 chaperone/DNA topoisomerase II/histidine kinase"/>
    <property type="match status" value="1"/>
</dbReference>
<gene>
    <name evidence="11" type="ORF">ENL21_09060</name>
</gene>
<dbReference type="SMART" id="SM00091">
    <property type="entry name" value="PAS"/>
    <property type="match status" value="2"/>
</dbReference>
<evidence type="ECO:0000256" key="2">
    <source>
        <dbReference type="ARBA" id="ARBA00012438"/>
    </source>
</evidence>
<accession>A0A7V5LKP6</accession>
<dbReference type="PROSITE" id="PS50109">
    <property type="entry name" value="HIS_KIN"/>
    <property type="match status" value="1"/>
</dbReference>
<dbReference type="PANTHER" id="PTHR43065">
    <property type="entry name" value="SENSOR HISTIDINE KINASE"/>
    <property type="match status" value="1"/>
</dbReference>
<sequence>ITASDELITFDGQKVEVLTDRLGLTQNSLYSLQFWKNQLWIGTNRGLVCFDLVTGSRYEIGLNTGFTVSETNERASFLSDDSTVWFGTIDGVVRVNPEVLTNYQLKPIVRLGEVQVFSQPFEWPKDNKLSYTKNHLTFNFTGLFFKVPEWLKFQYRLKGFETNWSIPTTARSVEYSYIPPGEYTFQVRASIDGINWTEPKELSFIITPPFYNTWWFMVLSSLLVLSIIFGTIYYRDKKNKQIQLYLEQMVDERTNELQQEKERVEAINKALAESETKFRTLTEISPSAIFIYQDFKFVYVNPATEKITGYKKEELINKPIIDIVHPDFKSIIAERAKRRIAMEDVPDRYEFKIIRKDGKERWVDFSARLIKYFDYEAGLGTVFDVTERKKAEEALLEEKERLAATLSAIADGVIATDREQRIILCNKRALHIVGIPEVNESECFGKKISDIIQLIDEGSGKLIPNPVEELIKSNGAKQIEGTGYLMAKESKKVLVDYSAAPIFDKDSQIMGVVVAFRDITAKRRMEKEMLKNQKLESIGVLAGGIAHDFNNFLTAIMGNLSLLRMRINEDDKKLISRIQSAEKAAEKAQELTHQLLTFSKGGVPIKKTTDIHELVKDSVEFVLSGSNVDYVLESESGLWNADVDPGQINQVVQNLVINADQAMPNGGTIFVKLENVEVKEGSKLPLKKGKYIKLTIKDQGVGIPPKYLAKIFDPFFSTKQTGSGLGLATAFSIINKHNGHIEVQSEVGVGTEFTIYLPASMKLKRKVEKKFKIKKFKSADSKPLVLIMDDEEMVRDLAANLFDQLGFVVLQAKDGREALNLYQAFLNDNRKIDLVVMDLTIPGGMGGKETIEKLLQIDPEARAIVSSGYSNDPV</sequence>
<keyword evidence="6" id="KW-1133">Transmembrane helix</keyword>
<dbReference type="InterPro" id="IPR035965">
    <property type="entry name" value="PAS-like_dom_sf"/>
</dbReference>
<feature type="non-terminal residue" evidence="11">
    <location>
        <position position="1"/>
    </location>
</feature>
<dbReference type="Gene3D" id="2.130.10.10">
    <property type="entry name" value="YVTN repeat-like/Quinoprotein amine dehydrogenase"/>
    <property type="match status" value="1"/>
</dbReference>
<dbReference type="Pfam" id="PF13426">
    <property type="entry name" value="PAS_9"/>
    <property type="match status" value="2"/>
</dbReference>
<organism evidence="11">
    <name type="scientific">Caldithrix abyssi</name>
    <dbReference type="NCBI Taxonomy" id="187145"/>
    <lineage>
        <taxon>Bacteria</taxon>
        <taxon>Pseudomonadati</taxon>
        <taxon>Calditrichota</taxon>
        <taxon>Calditrichia</taxon>
        <taxon>Calditrichales</taxon>
        <taxon>Calditrichaceae</taxon>
        <taxon>Caldithrix</taxon>
    </lineage>
</organism>
<reference evidence="11" key="1">
    <citation type="journal article" date="2020" name="mSystems">
        <title>Genome- and Community-Level Interaction Insights into Carbon Utilization and Element Cycling Functions of Hydrothermarchaeota in Hydrothermal Sediment.</title>
        <authorList>
            <person name="Zhou Z."/>
            <person name="Liu Y."/>
            <person name="Xu W."/>
            <person name="Pan J."/>
            <person name="Luo Z.H."/>
            <person name="Li M."/>
        </authorList>
    </citation>
    <scope>NUCLEOTIDE SEQUENCE [LARGE SCALE GENOMIC DNA]</scope>
    <source>
        <strain evidence="11">HyVt-76</strain>
    </source>
</reference>
<feature type="domain" description="PAC" evidence="10">
    <location>
        <begin position="347"/>
        <end position="397"/>
    </location>
</feature>
<dbReference type="SUPFAM" id="SSF47384">
    <property type="entry name" value="Homodimeric domain of signal transducing histidine kinase"/>
    <property type="match status" value="1"/>
</dbReference>
<feature type="domain" description="Response regulatory" evidence="8">
    <location>
        <begin position="784"/>
        <end position="874"/>
    </location>
</feature>
<comment type="caution">
    <text evidence="11">The sequence shown here is derived from an EMBL/GenBank/DDBJ whole genome shotgun (WGS) entry which is preliminary data.</text>
</comment>
<keyword evidence="3 4" id="KW-0597">Phosphoprotein</keyword>
<feature type="domain" description="Histidine kinase" evidence="7">
    <location>
        <begin position="544"/>
        <end position="761"/>
    </location>
</feature>
<dbReference type="Gene3D" id="1.10.287.130">
    <property type="match status" value="1"/>
</dbReference>
<dbReference type="NCBIfam" id="TIGR00229">
    <property type="entry name" value="sensory_box"/>
    <property type="match status" value="2"/>
</dbReference>
<evidence type="ECO:0000259" key="7">
    <source>
        <dbReference type="PROSITE" id="PS50109"/>
    </source>
</evidence>
<dbReference type="Proteomes" id="UP000886111">
    <property type="component" value="Unassembled WGS sequence"/>
</dbReference>
<dbReference type="InterPro" id="IPR013783">
    <property type="entry name" value="Ig-like_fold"/>
</dbReference>
<dbReference type="InterPro" id="IPR011123">
    <property type="entry name" value="Y_Y_Y"/>
</dbReference>
<dbReference type="Pfam" id="PF00072">
    <property type="entry name" value="Response_reg"/>
    <property type="match status" value="1"/>
</dbReference>
<feature type="transmembrane region" description="Helical" evidence="6">
    <location>
        <begin position="214"/>
        <end position="234"/>
    </location>
</feature>
<dbReference type="Pfam" id="PF00512">
    <property type="entry name" value="HisKA"/>
    <property type="match status" value="1"/>
</dbReference>
<keyword evidence="6" id="KW-0812">Transmembrane</keyword>
<dbReference type="InterPro" id="IPR003594">
    <property type="entry name" value="HATPase_dom"/>
</dbReference>
<evidence type="ECO:0000256" key="3">
    <source>
        <dbReference type="ARBA" id="ARBA00022553"/>
    </source>
</evidence>
<dbReference type="InterPro" id="IPR015943">
    <property type="entry name" value="WD40/YVTN_repeat-like_dom_sf"/>
</dbReference>
<dbReference type="Gene3D" id="3.30.565.10">
    <property type="entry name" value="Histidine kinase-like ATPase, C-terminal domain"/>
    <property type="match status" value="1"/>
</dbReference>
<evidence type="ECO:0000256" key="6">
    <source>
        <dbReference type="SAM" id="Phobius"/>
    </source>
</evidence>
<feature type="domain" description="PAS" evidence="9">
    <location>
        <begin position="274"/>
        <end position="343"/>
    </location>
</feature>
<evidence type="ECO:0000256" key="1">
    <source>
        <dbReference type="ARBA" id="ARBA00000085"/>
    </source>
</evidence>
<dbReference type="PRINTS" id="PR00344">
    <property type="entry name" value="BCTRLSENSOR"/>
</dbReference>
<keyword evidence="5" id="KW-0175">Coiled coil</keyword>
<name>A0A7V5LKP6_CALAY</name>
<evidence type="ECO:0000259" key="10">
    <source>
        <dbReference type="PROSITE" id="PS50113"/>
    </source>
</evidence>
<dbReference type="Gene3D" id="3.30.450.20">
    <property type="entry name" value="PAS domain"/>
    <property type="match status" value="2"/>
</dbReference>
<dbReference type="PROSITE" id="PS50110">
    <property type="entry name" value="RESPONSE_REGULATORY"/>
    <property type="match status" value="1"/>
</dbReference>
<proteinExistence type="predicted"/>
<dbReference type="InterPro" id="IPR036097">
    <property type="entry name" value="HisK_dim/P_sf"/>
</dbReference>
<evidence type="ECO:0000256" key="5">
    <source>
        <dbReference type="SAM" id="Coils"/>
    </source>
</evidence>
<dbReference type="PROSITE" id="PS50112">
    <property type="entry name" value="PAS"/>
    <property type="match status" value="1"/>
</dbReference>
<feature type="coiled-coil region" evidence="5">
    <location>
        <begin position="250"/>
        <end position="277"/>
    </location>
</feature>
<evidence type="ECO:0000256" key="4">
    <source>
        <dbReference type="PROSITE-ProRule" id="PRU00169"/>
    </source>
</evidence>
<dbReference type="SMART" id="SM00388">
    <property type="entry name" value="HisKA"/>
    <property type="match status" value="1"/>
</dbReference>
<dbReference type="InterPro" id="IPR001610">
    <property type="entry name" value="PAC"/>
</dbReference>
<dbReference type="InterPro" id="IPR005467">
    <property type="entry name" value="His_kinase_dom"/>
</dbReference>
<keyword evidence="6" id="KW-0472">Membrane</keyword>
<dbReference type="Gene3D" id="2.60.40.10">
    <property type="entry name" value="Immunoglobulins"/>
    <property type="match status" value="1"/>
</dbReference>
<dbReference type="Gene3D" id="3.40.50.2300">
    <property type="match status" value="1"/>
</dbReference>
<feature type="domain" description="PAC" evidence="10">
    <location>
        <begin position="479"/>
        <end position="531"/>
    </location>
</feature>
<dbReference type="Pfam" id="PF02518">
    <property type="entry name" value="HATPase_c"/>
    <property type="match status" value="1"/>
</dbReference>
<evidence type="ECO:0000259" key="9">
    <source>
        <dbReference type="PROSITE" id="PS50112"/>
    </source>
</evidence>
<dbReference type="InterPro" id="IPR011006">
    <property type="entry name" value="CheY-like_superfamily"/>
</dbReference>
<comment type="catalytic activity">
    <reaction evidence="1">
        <text>ATP + protein L-histidine = ADP + protein N-phospho-L-histidine.</text>
        <dbReference type="EC" id="2.7.13.3"/>
    </reaction>
</comment>
<dbReference type="SMART" id="SM00086">
    <property type="entry name" value="PAC"/>
    <property type="match status" value="2"/>
</dbReference>
<dbReference type="InterPro" id="IPR004358">
    <property type="entry name" value="Sig_transdc_His_kin-like_C"/>
</dbReference>
<evidence type="ECO:0000259" key="8">
    <source>
        <dbReference type="PROSITE" id="PS50110"/>
    </source>
</evidence>
<evidence type="ECO:0000313" key="11">
    <source>
        <dbReference type="EMBL" id="HHE55918.1"/>
    </source>
</evidence>
<dbReference type="EC" id="2.7.13.3" evidence="2"/>
<dbReference type="InterPro" id="IPR003661">
    <property type="entry name" value="HisK_dim/P_dom"/>
</dbReference>
<dbReference type="SMART" id="SM00387">
    <property type="entry name" value="HATPase_c"/>
    <property type="match status" value="1"/>
</dbReference>
<dbReference type="InterPro" id="IPR000700">
    <property type="entry name" value="PAS-assoc_C"/>
</dbReference>
<dbReference type="InterPro" id="IPR036890">
    <property type="entry name" value="HATPase_C_sf"/>
</dbReference>
<dbReference type="EMBL" id="DRTD01000676">
    <property type="protein sequence ID" value="HHE55918.1"/>
    <property type="molecule type" value="Genomic_DNA"/>
</dbReference>
<dbReference type="GO" id="GO:0000155">
    <property type="term" value="F:phosphorelay sensor kinase activity"/>
    <property type="evidence" value="ECO:0007669"/>
    <property type="project" value="InterPro"/>
</dbReference>
<protein>
    <recommendedName>
        <fullName evidence="2">histidine kinase</fullName>
        <ecNumber evidence="2">2.7.13.3</ecNumber>
    </recommendedName>
</protein>
<dbReference type="InterPro" id="IPR001789">
    <property type="entry name" value="Sig_transdc_resp-reg_receiver"/>
</dbReference>
<dbReference type="PROSITE" id="PS50113">
    <property type="entry name" value="PAC"/>
    <property type="match status" value="2"/>
</dbReference>
<dbReference type="CDD" id="cd00082">
    <property type="entry name" value="HisKA"/>
    <property type="match status" value="1"/>
</dbReference>
<dbReference type="Pfam" id="PF07495">
    <property type="entry name" value="Y_Y_Y"/>
    <property type="match status" value="1"/>
</dbReference>
<dbReference type="AlphaFoldDB" id="A0A7V5LKP6"/>
<dbReference type="SUPFAM" id="SSF52172">
    <property type="entry name" value="CheY-like"/>
    <property type="match status" value="1"/>
</dbReference>
<dbReference type="SUPFAM" id="SSF55785">
    <property type="entry name" value="PYP-like sensor domain (PAS domain)"/>
    <property type="match status" value="2"/>
</dbReference>
<feature type="modified residue" description="4-aspartylphosphate" evidence="4">
    <location>
        <position position="838"/>
    </location>
</feature>
<dbReference type="CDD" id="cd00130">
    <property type="entry name" value="PAS"/>
    <property type="match status" value="2"/>
</dbReference>
<dbReference type="InterPro" id="IPR000014">
    <property type="entry name" value="PAS"/>
</dbReference>
<feature type="non-terminal residue" evidence="11">
    <location>
        <position position="874"/>
    </location>
</feature>
<dbReference type="PANTHER" id="PTHR43065:SF42">
    <property type="entry name" value="TWO-COMPONENT SENSOR PPRA"/>
    <property type="match status" value="1"/>
</dbReference>